<dbReference type="RefSeq" id="WP_119438427.1">
    <property type="nucleotide sequence ID" value="NZ_QWGR01000007.1"/>
</dbReference>
<dbReference type="Pfam" id="PF07980">
    <property type="entry name" value="SusD_RagB"/>
    <property type="match status" value="1"/>
</dbReference>
<accession>A0A399SZU1</accession>
<name>A0A399SZU1_9BACT</name>
<evidence type="ECO:0000256" key="3">
    <source>
        <dbReference type="ARBA" id="ARBA00022729"/>
    </source>
</evidence>
<sequence>MRIKNYLLVFATIVAVALLSSCDEDFLERHYEGGTLDDDQIQETVEALPNRINSSISGMYSLLGKPDGFFDRGDNYRADDVGYPGIALSQDLNSGNMVNVVSGYDWFSTALEYSDRTPTYANPRIRYGLFYKIIYAANDVLSAIPEDTDNEQLIYARGQAKAMRAFCYLSLAPYFQFKYVGNEDKPSVPIVEEGTDFRNNPRASLTDLYDYILTSLTDAIADLDGYVRPNKSAIDQNVAYGLRARAYLNMEDWSNAAADADKAMANYNPYEISELTQPGFNQATDHNWIWALLLPTDVISAANYATWPSQLGSFSGDAYVAYAGIYRSINILLYNKINDTDVRKNWWLDENRTSPYLEGLSWVDPSSGVVHEGQAIATASIANVKEPMQAYANVKFGQRSGIGSAYNDGDWCMMRAEEMILIKAEAIAMGGNPSQGKQILEDFVKEYRDPSYTTEASSAEDIQNEVWLQRRIELWGEGFGMSDAMRLGRNIIRYHPNQPTNVPEDYRFNLSKDDPWLLLRFVQGETNNNVAVEQNEGGAQPSQGDGASLIDGVI</sequence>
<proteinExistence type="inferred from homology"/>
<evidence type="ECO:0000256" key="5">
    <source>
        <dbReference type="ARBA" id="ARBA00023237"/>
    </source>
</evidence>
<dbReference type="InterPro" id="IPR012944">
    <property type="entry name" value="SusD_RagB_dom"/>
</dbReference>
<dbReference type="InterPro" id="IPR033985">
    <property type="entry name" value="SusD-like_N"/>
</dbReference>
<dbReference type="Proteomes" id="UP000265926">
    <property type="component" value="Unassembled WGS sequence"/>
</dbReference>
<keyword evidence="5" id="KW-0998">Cell outer membrane</keyword>
<dbReference type="GO" id="GO:0009279">
    <property type="term" value="C:cell outer membrane"/>
    <property type="evidence" value="ECO:0007669"/>
    <property type="project" value="UniProtKB-SubCell"/>
</dbReference>
<dbReference type="Gene3D" id="1.25.40.390">
    <property type="match status" value="1"/>
</dbReference>
<reference evidence="9 10" key="1">
    <citation type="submission" date="2018-08" db="EMBL/GenBank/DDBJ databases">
        <title>Pallidiluteibacterium maritimus gen. nov., sp. nov., isolated from coastal sediment.</title>
        <authorList>
            <person name="Zhou L.Y."/>
        </authorList>
    </citation>
    <scope>NUCLEOTIDE SEQUENCE [LARGE SCALE GENOMIC DNA]</scope>
    <source>
        <strain evidence="9 10">XSD2</strain>
    </source>
</reference>
<dbReference type="EMBL" id="QWGR01000007">
    <property type="protein sequence ID" value="RIJ47541.1"/>
    <property type="molecule type" value="Genomic_DNA"/>
</dbReference>
<dbReference type="PROSITE" id="PS51257">
    <property type="entry name" value="PROKAR_LIPOPROTEIN"/>
    <property type="match status" value="1"/>
</dbReference>
<protein>
    <submittedName>
        <fullName evidence="9">RagB/SusD family nutrient uptake outer membrane protein</fullName>
    </submittedName>
</protein>
<feature type="domain" description="SusD-like N-terminal" evidence="8">
    <location>
        <begin position="105"/>
        <end position="248"/>
    </location>
</feature>
<keyword evidence="4" id="KW-0472">Membrane</keyword>
<dbReference type="SUPFAM" id="SSF48452">
    <property type="entry name" value="TPR-like"/>
    <property type="match status" value="1"/>
</dbReference>
<gene>
    <name evidence="9" type="ORF">D1614_13180</name>
</gene>
<dbReference type="InterPro" id="IPR011990">
    <property type="entry name" value="TPR-like_helical_dom_sf"/>
</dbReference>
<evidence type="ECO:0000256" key="2">
    <source>
        <dbReference type="ARBA" id="ARBA00006275"/>
    </source>
</evidence>
<evidence type="ECO:0000313" key="10">
    <source>
        <dbReference type="Proteomes" id="UP000265926"/>
    </source>
</evidence>
<organism evidence="9 10">
    <name type="scientific">Maribellus luteus</name>
    <dbReference type="NCBI Taxonomy" id="2305463"/>
    <lineage>
        <taxon>Bacteria</taxon>
        <taxon>Pseudomonadati</taxon>
        <taxon>Bacteroidota</taxon>
        <taxon>Bacteroidia</taxon>
        <taxon>Marinilabiliales</taxon>
        <taxon>Prolixibacteraceae</taxon>
        <taxon>Maribellus</taxon>
    </lineage>
</organism>
<dbReference type="Pfam" id="PF14322">
    <property type="entry name" value="SusD-like_3"/>
    <property type="match status" value="1"/>
</dbReference>
<dbReference type="AlphaFoldDB" id="A0A399SZU1"/>
<evidence type="ECO:0000259" key="7">
    <source>
        <dbReference type="Pfam" id="PF07980"/>
    </source>
</evidence>
<evidence type="ECO:0000256" key="4">
    <source>
        <dbReference type="ARBA" id="ARBA00023136"/>
    </source>
</evidence>
<evidence type="ECO:0000313" key="9">
    <source>
        <dbReference type="EMBL" id="RIJ47541.1"/>
    </source>
</evidence>
<feature type="region of interest" description="Disordered" evidence="6">
    <location>
        <begin position="535"/>
        <end position="554"/>
    </location>
</feature>
<comment type="caution">
    <text evidence="9">The sequence shown here is derived from an EMBL/GenBank/DDBJ whole genome shotgun (WGS) entry which is preliminary data.</text>
</comment>
<keyword evidence="10" id="KW-1185">Reference proteome</keyword>
<dbReference type="OrthoDB" id="1100079at2"/>
<evidence type="ECO:0000256" key="6">
    <source>
        <dbReference type="SAM" id="MobiDB-lite"/>
    </source>
</evidence>
<evidence type="ECO:0000256" key="1">
    <source>
        <dbReference type="ARBA" id="ARBA00004442"/>
    </source>
</evidence>
<comment type="subcellular location">
    <subcellularLocation>
        <location evidence="1">Cell outer membrane</location>
    </subcellularLocation>
</comment>
<feature type="domain" description="RagB/SusD" evidence="7">
    <location>
        <begin position="383"/>
        <end position="537"/>
    </location>
</feature>
<comment type="similarity">
    <text evidence="2">Belongs to the SusD family.</text>
</comment>
<evidence type="ECO:0000259" key="8">
    <source>
        <dbReference type="Pfam" id="PF14322"/>
    </source>
</evidence>
<keyword evidence="3" id="KW-0732">Signal</keyword>